<proteinExistence type="predicted"/>
<protein>
    <submittedName>
        <fullName evidence="2">Uncharacterized protein</fullName>
    </submittedName>
</protein>
<feature type="non-terminal residue" evidence="2">
    <location>
        <position position="1"/>
    </location>
</feature>
<evidence type="ECO:0000313" key="2">
    <source>
        <dbReference type="EMBL" id="KAL0198955.1"/>
    </source>
</evidence>
<dbReference type="Proteomes" id="UP001529510">
    <property type="component" value="Unassembled WGS sequence"/>
</dbReference>
<gene>
    <name evidence="2" type="ORF">M9458_007495</name>
</gene>
<evidence type="ECO:0000313" key="3">
    <source>
        <dbReference type="Proteomes" id="UP001529510"/>
    </source>
</evidence>
<comment type="caution">
    <text evidence="2">The sequence shown here is derived from an EMBL/GenBank/DDBJ whole genome shotgun (WGS) entry which is preliminary data.</text>
</comment>
<dbReference type="EMBL" id="JAMKFB020000003">
    <property type="protein sequence ID" value="KAL0198955.1"/>
    <property type="molecule type" value="Genomic_DNA"/>
</dbReference>
<evidence type="ECO:0000256" key="1">
    <source>
        <dbReference type="SAM" id="MobiDB-lite"/>
    </source>
</evidence>
<feature type="region of interest" description="Disordered" evidence="1">
    <location>
        <begin position="25"/>
        <end position="57"/>
    </location>
</feature>
<feature type="compositionally biased region" description="Basic residues" evidence="1">
    <location>
        <begin position="29"/>
        <end position="38"/>
    </location>
</feature>
<sequence>ENFQRLQQDLAERIVSTLDKRGNELRKTLSTRHRRTQRHSSDGQPEYLHLTDPTTYL</sequence>
<keyword evidence="3" id="KW-1185">Reference proteome</keyword>
<reference evidence="2 3" key="1">
    <citation type="submission" date="2024-05" db="EMBL/GenBank/DDBJ databases">
        <title>Genome sequencing and assembly of Indian major carp, Cirrhinus mrigala (Hamilton, 1822).</title>
        <authorList>
            <person name="Mohindra V."/>
            <person name="Chowdhury L.M."/>
            <person name="Lal K."/>
            <person name="Jena J.K."/>
        </authorList>
    </citation>
    <scope>NUCLEOTIDE SEQUENCE [LARGE SCALE GENOMIC DNA]</scope>
    <source>
        <strain evidence="2">CM1030</strain>
        <tissue evidence="2">Blood</tissue>
    </source>
</reference>
<dbReference type="AlphaFoldDB" id="A0ABD0RLI0"/>
<organism evidence="2 3">
    <name type="scientific">Cirrhinus mrigala</name>
    <name type="common">Mrigala</name>
    <dbReference type="NCBI Taxonomy" id="683832"/>
    <lineage>
        <taxon>Eukaryota</taxon>
        <taxon>Metazoa</taxon>
        <taxon>Chordata</taxon>
        <taxon>Craniata</taxon>
        <taxon>Vertebrata</taxon>
        <taxon>Euteleostomi</taxon>
        <taxon>Actinopterygii</taxon>
        <taxon>Neopterygii</taxon>
        <taxon>Teleostei</taxon>
        <taxon>Ostariophysi</taxon>
        <taxon>Cypriniformes</taxon>
        <taxon>Cyprinidae</taxon>
        <taxon>Labeoninae</taxon>
        <taxon>Labeonini</taxon>
        <taxon>Cirrhinus</taxon>
    </lineage>
</organism>
<accession>A0ABD0RLI0</accession>
<name>A0ABD0RLI0_CIRMR</name>